<dbReference type="InterPro" id="IPR050671">
    <property type="entry name" value="CD300_family_receptors"/>
</dbReference>
<dbReference type="EMBL" id="SRMA01026244">
    <property type="protein sequence ID" value="TRY86077.1"/>
    <property type="molecule type" value="Genomic_DNA"/>
</dbReference>
<comment type="caution">
    <text evidence="6">The sequence shown here is derived from an EMBL/GenBank/DDBJ whole genome shotgun (WGS) entry which is preliminary data.</text>
</comment>
<organism evidence="6 7">
    <name type="scientific">Danionella cerebrum</name>
    <dbReference type="NCBI Taxonomy" id="2873325"/>
    <lineage>
        <taxon>Eukaryota</taxon>
        <taxon>Metazoa</taxon>
        <taxon>Chordata</taxon>
        <taxon>Craniata</taxon>
        <taxon>Vertebrata</taxon>
        <taxon>Euteleostomi</taxon>
        <taxon>Actinopterygii</taxon>
        <taxon>Neopterygii</taxon>
        <taxon>Teleostei</taxon>
        <taxon>Ostariophysi</taxon>
        <taxon>Cypriniformes</taxon>
        <taxon>Danionidae</taxon>
        <taxon>Danioninae</taxon>
        <taxon>Danionella</taxon>
    </lineage>
</organism>
<dbReference type="PANTHER" id="PTHR11860">
    <property type="entry name" value="POLYMERIC-IMMUNOGLOBULIN RECEPTOR"/>
    <property type="match status" value="1"/>
</dbReference>
<dbReference type="AlphaFoldDB" id="A0A553Q839"/>
<dbReference type="SUPFAM" id="SSF48726">
    <property type="entry name" value="Immunoglobulin"/>
    <property type="match status" value="1"/>
</dbReference>
<dbReference type="Gene3D" id="2.60.40.10">
    <property type="entry name" value="Immunoglobulins"/>
    <property type="match status" value="1"/>
</dbReference>
<name>A0A553Q839_9TELE</name>
<comment type="subcellular location">
    <subcellularLocation>
        <location evidence="1">Membrane</location>
    </subcellularLocation>
</comment>
<evidence type="ECO:0000256" key="2">
    <source>
        <dbReference type="ARBA" id="ARBA00022692"/>
    </source>
</evidence>
<evidence type="ECO:0000256" key="4">
    <source>
        <dbReference type="SAM" id="Phobius"/>
    </source>
</evidence>
<keyword evidence="2 4" id="KW-0812">Transmembrane</keyword>
<dbReference type="STRING" id="623744.A0A553Q839"/>
<protein>
    <recommendedName>
        <fullName evidence="5">Immunoglobulin V-set domain-containing protein</fullName>
    </recommendedName>
</protein>
<dbReference type="InterPro" id="IPR036179">
    <property type="entry name" value="Ig-like_dom_sf"/>
</dbReference>
<dbReference type="InterPro" id="IPR013783">
    <property type="entry name" value="Ig-like_fold"/>
</dbReference>
<feature type="transmembrane region" description="Helical" evidence="4">
    <location>
        <begin position="69"/>
        <end position="90"/>
    </location>
</feature>
<feature type="non-terminal residue" evidence="6">
    <location>
        <position position="1"/>
    </location>
</feature>
<proteinExistence type="predicted"/>
<dbReference type="GO" id="GO:0005886">
    <property type="term" value="C:plasma membrane"/>
    <property type="evidence" value="ECO:0007669"/>
    <property type="project" value="TreeGrafter"/>
</dbReference>
<keyword evidence="7" id="KW-1185">Reference proteome</keyword>
<keyword evidence="4" id="KW-1133">Transmembrane helix</keyword>
<dbReference type="GO" id="GO:0004888">
    <property type="term" value="F:transmembrane signaling receptor activity"/>
    <property type="evidence" value="ECO:0007669"/>
    <property type="project" value="TreeGrafter"/>
</dbReference>
<gene>
    <name evidence="6" type="ORF">DNTS_030172</name>
</gene>
<evidence type="ECO:0000256" key="1">
    <source>
        <dbReference type="ARBA" id="ARBA00004370"/>
    </source>
</evidence>
<feature type="domain" description="Immunoglobulin V-set" evidence="5">
    <location>
        <begin position="15"/>
        <end position="56"/>
    </location>
</feature>
<evidence type="ECO:0000313" key="7">
    <source>
        <dbReference type="Proteomes" id="UP000316079"/>
    </source>
</evidence>
<evidence type="ECO:0000313" key="6">
    <source>
        <dbReference type="EMBL" id="TRY86077.1"/>
    </source>
</evidence>
<accession>A0A553Q839</accession>
<evidence type="ECO:0000259" key="5">
    <source>
        <dbReference type="Pfam" id="PF07686"/>
    </source>
</evidence>
<dbReference type="OrthoDB" id="9805957at2759"/>
<reference evidence="6 7" key="1">
    <citation type="journal article" date="2019" name="Sci. Data">
        <title>Hybrid genome assembly and annotation of Danionella translucida.</title>
        <authorList>
            <person name="Kadobianskyi M."/>
            <person name="Schulze L."/>
            <person name="Schuelke M."/>
            <person name="Judkewitz B."/>
        </authorList>
    </citation>
    <scope>NUCLEOTIDE SEQUENCE [LARGE SCALE GENOMIC DNA]</scope>
    <source>
        <strain evidence="6 7">Bolton</strain>
    </source>
</reference>
<dbReference type="PANTHER" id="PTHR11860:SF87">
    <property type="entry name" value="CMRF35-LIKE MOLECULE 8"/>
    <property type="match status" value="1"/>
</dbReference>
<dbReference type="Proteomes" id="UP000316079">
    <property type="component" value="Unassembled WGS sequence"/>
</dbReference>
<evidence type="ECO:0000256" key="3">
    <source>
        <dbReference type="ARBA" id="ARBA00023136"/>
    </source>
</evidence>
<keyword evidence="3 4" id="KW-0472">Membrane</keyword>
<dbReference type="Pfam" id="PF07686">
    <property type="entry name" value="V-set"/>
    <property type="match status" value="1"/>
</dbReference>
<dbReference type="InterPro" id="IPR013106">
    <property type="entry name" value="Ig_V-set"/>
</dbReference>
<sequence length="138" mass="15172">DPCKQEDEILVRSDHSPTGRYSLENNGNSFTVTIADLRETDSGVYWCGVERFGVDTHIKVHLGVSEVSVYYVLSAGAGLVLVVITGVDVYENSADNKPCYASISKSGPKNKSATQTDPVYQNIHFNKSQGDDNYDDLY</sequence>